<keyword evidence="3" id="KW-1003">Cell membrane</keyword>
<evidence type="ECO:0000256" key="2">
    <source>
        <dbReference type="ARBA" id="ARBA00022448"/>
    </source>
</evidence>
<name>F2NQV5_MARHT</name>
<keyword evidence="10" id="KW-1185">Reference proteome</keyword>
<dbReference type="PROSITE" id="PS50850">
    <property type="entry name" value="MFS"/>
    <property type="match status" value="1"/>
</dbReference>
<feature type="transmembrane region" description="Helical" evidence="7">
    <location>
        <begin position="15"/>
        <end position="41"/>
    </location>
</feature>
<dbReference type="Gene3D" id="1.20.1250.20">
    <property type="entry name" value="MFS general substrate transporter like domains"/>
    <property type="match status" value="1"/>
</dbReference>
<keyword evidence="2" id="KW-0813">Transport</keyword>
<proteinExistence type="predicted"/>
<dbReference type="InterPro" id="IPR036259">
    <property type="entry name" value="MFS_trans_sf"/>
</dbReference>
<feature type="transmembrane region" description="Helical" evidence="7">
    <location>
        <begin position="170"/>
        <end position="191"/>
    </location>
</feature>
<dbReference type="PANTHER" id="PTHR23513:SF11">
    <property type="entry name" value="STAPHYLOFERRIN A TRANSPORTER"/>
    <property type="match status" value="1"/>
</dbReference>
<dbReference type="InterPro" id="IPR010290">
    <property type="entry name" value="TM_effector"/>
</dbReference>
<dbReference type="PANTHER" id="PTHR23513">
    <property type="entry name" value="INTEGRAL MEMBRANE EFFLUX PROTEIN-RELATED"/>
    <property type="match status" value="1"/>
</dbReference>
<feature type="transmembrane region" description="Helical" evidence="7">
    <location>
        <begin position="77"/>
        <end position="97"/>
    </location>
</feature>
<feature type="transmembrane region" description="Helical" evidence="7">
    <location>
        <begin position="254"/>
        <end position="272"/>
    </location>
</feature>
<evidence type="ECO:0000259" key="8">
    <source>
        <dbReference type="PROSITE" id="PS50850"/>
    </source>
</evidence>
<dbReference type="STRING" id="869210.Marky_1584"/>
<dbReference type="SUPFAM" id="SSF103473">
    <property type="entry name" value="MFS general substrate transporter"/>
    <property type="match status" value="1"/>
</dbReference>
<dbReference type="Proteomes" id="UP000007030">
    <property type="component" value="Chromosome"/>
</dbReference>
<keyword evidence="6 7" id="KW-0472">Membrane</keyword>
<feature type="transmembrane region" description="Helical" evidence="7">
    <location>
        <begin position="212"/>
        <end position="234"/>
    </location>
</feature>
<evidence type="ECO:0000256" key="5">
    <source>
        <dbReference type="ARBA" id="ARBA00022989"/>
    </source>
</evidence>
<dbReference type="OrthoDB" id="9775268at2"/>
<dbReference type="Pfam" id="PF05977">
    <property type="entry name" value="MFS_3"/>
    <property type="match status" value="1"/>
</dbReference>
<evidence type="ECO:0000256" key="7">
    <source>
        <dbReference type="SAM" id="Phobius"/>
    </source>
</evidence>
<feature type="domain" description="Major facilitator superfamily (MFS) profile" evidence="8">
    <location>
        <begin position="1"/>
        <end position="395"/>
    </location>
</feature>
<evidence type="ECO:0000256" key="4">
    <source>
        <dbReference type="ARBA" id="ARBA00022692"/>
    </source>
</evidence>
<dbReference type="GO" id="GO:0005886">
    <property type="term" value="C:plasma membrane"/>
    <property type="evidence" value="ECO:0007669"/>
    <property type="project" value="UniProtKB-SubCell"/>
</dbReference>
<dbReference type="AlphaFoldDB" id="F2NQV5"/>
<evidence type="ECO:0000256" key="6">
    <source>
        <dbReference type="ARBA" id="ARBA00023136"/>
    </source>
</evidence>
<feature type="transmembrane region" description="Helical" evidence="7">
    <location>
        <begin position="308"/>
        <end position="329"/>
    </location>
</feature>
<accession>F2NQV5</accession>
<sequence>MLALELLRDPLYRRYWISLFISQLGTWMQAATQAWLVLVLTGSAERLGLVVALQFAPSLFFSLLAGVVADRTPKRRLLLLTQTSLMLLALGMSLLIFAGAVQYWHVLIFAALYGTANVFDLPTRQAFTVELAGRARYPGAISLNSFGFNLSRLVGPAVAGLVIARYGMGWTFLLNALSFIPLILVLRGLSVGNAAGERRGNPIAQALEGLRYVWATPLVRTVVLLMLWVGIFGINFQTLIPAYARLELGLEAGGYGFLLSALGLGALGGALWQAWASSVRPARLLLGAGLLGGVHLLLLARLPAWGVAIVLIAAGFAMVTTLISANTTVQTIVPDRLRGRVMSIYSLVLLGTGPLGAYLTGLLFEALGGRMAAGVLGACTLAGWVFFLRRPWPRRLDAARPEAV</sequence>
<evidence type="ECO:0000313" key="9">
    <source>
        <dbReference type="EMBL" id="AEB12319.1"/>
    </source>
</evidence>
<keyword evidence="4 7" id="KW-0812">Transmembrane</keyword>
<dbReference type="GO" id="GO:0022857">
    <property type="term" value="F:transmembrane transporter activity"/>
    <property type="evidence" value="ECO:0007669"/>
    <property type="project" value="InterPro"/>
</dbReference>
<evidence type="ECO:0000256" key="3">
    <source>
        <dbReference type="ARBA" id="ARBA00022475"/>
    </source>
</evidence>
<feature type="transmembrane region" description="Helical" evidence="7">
    <location>
        <begin position="47"/>
        <end position="65"/>
    </location>
</feature>
<dbReference type="RefSeq" id="WP_013704366.1">
    <property type="nucleotide sequence ID" value="NC_015387.1"/>
</dbReference>
<feature type="transmembrane region" description="Helical" evidence="7">
    <location>
        <begin position="143"/>
        <end position="164"/>
    </location>
</feature>
<dbReference type="InterPro" id="IPR020846">
    <property type="entry name" value="MFS_dom"/>
</dbReference>
<reference evidence="9 10" key="1">
    <citation type="journal article" date="2012" name="Stand. Genomic Sci.">
        <title>Complete genome sequence of the aerobic, heterotroph Marinithermus hydrothermalis type strain (T1(T)) from a deep-sea hydrothermal vent chimney.</title>
        <authorList>
            <person name="Copeland A."/>
            <person name="Gu W."/>
            <person name="Yasawong M."/>
            <person name="Lapidus A."/>
            <person name="Lucas S."/>
            <person name="Deshpande S."/>
            <person name="Pagani I."/>
            <person name="Tapia R."/>
            <person name="Cheng J.F."/>
            <person name="Goodwin L.A."/>
            <person name="Pitluck S."/>
            <person name="Liolios K."/>
            <person name="Ivanova N."/>
            <person name="Mavromatis K."/>
            <person name="Mikhailova N."/>
            <person name="Pati A."/>
            <person name="Chen A."/>
            <person name="Palaniappan K."/>
            <person name="Land M."/>
            <person name="Pan C."/>
            <person name="Brambilla E.M."/>
            <person name="Rohde M."/>
            <person name="Tindall B.J."/>
            <person name="Sikorski J."/>
            <person name="Goker M."/>
            <person name="Detter J.C."/>
            <person name="Bristow J."/>
            <person name="Eisen J.A."/>
            <person name="Markowitz V."/>
            <person name="Hugenholtz P."/>
            <person name="Kyrpides N.C."/>
            <person name="Klenk H.P."/>
            <person name="Woyke T."/>
        </authorList>
    </citation>
    <scope>NUCLEOTIDE SEQUENCE [LARGE SCALE GENOMIC DNA]</scope>
    <source>
        <strain evidence="10">DSM 14884 / JCM 11576 / T1</strain>
    </source>
</reference>
<evidence type="ECO:0000313" key="10">
    <source>
        <dbReference type="Proteomes" id="UP000007030"/>
    </source>
</evidence>
<evidence type="ECO:0000256" key="1">
    <source>
        <dbReference type="ARBA" id="ARBA00004651"/>
    </source>
</evidence>
<comment type="subcellular location">
    <subcellularLocation>
        <location evidence="1">Cell membrane</location>
        <topology evidence="1">Multi-pass membrane protein</topology>
    </subcellularLocation>
</comment>
<protein>
    <submittedName>
        <fullName evidence="9">Major facilitator superfamily MFS_1</fullName>
    </submittedName>
</protein>
<dbReference type="KEGG" id="mhd:Marky_1584"/>
<dbReference type="eggNOG" id="COG2814">
    <property type="taxonomic scope" value="Bacteria"/>
</dbReference>
<dbReference type="HOGENOM" id="CLU_034180_11_2_0"/>
<feature type="transmembrane region" description="Helical" evidence="7">
    <location>
        <begin position="103"/>
        <end position="122"/>
    </location>
</feature>
<gene>
    <name evidence="9" type="ordered locus">Marky_1584</name>
</gene>
<dbReference type="EMBL" id="CP002630">
    <property type="protein sequence ID" value="AEB12319.1"/>
    <property type="molecule type" value="Genomic_DNA"/>
</dbReference>
<feature type="transmembrane region" description="Helical" evidence="7">
    <location>
        <begin position="370"/>
        <end position="388"/>
    </location>
</feature>
<feature type="transmembrane region" description="Helical" evidence="7">
    <location>
        <begin position="284"/>
        <end position="302"/>
    </location>
</feature>
<keyword evidence="5 7" id="KW-1133">Transmembrane helix</keyword>
<feature type="transmembrane region" description="Helical" evidence="7">
    <location>
        <begin position="341"/>
        <end position="364"/>
    </location>
</feature>
<dbReference type="CDD" id="cd06173">
    <property type="entry name" value="MFS_MefA_like"/>
    <property type="match status" value="1"/>
</dbReference>
<organism evidence="9 10">
    <name type="scientific">Marinithermus hydrothermalis (strain DSM 14884 / JCM 11576 / T1)</name>
    <dbReference type="NCBI Taxonomy" id="869210"/>
    <lineage>
        <taxon>Bacteria</taxon>
        <taxon>Thermotogati</taxon>
        <taxon>Deinococcota</taxon>
        <taxon>Deinococci</taxon>
        <taxon>Thermales</taxon>
        <taxon>Thermaceae</taxon>
        <taxon>Marinithermus</taxon>
    </lineage>
</organism>